<evidence type="ECO:0000256" key="1">
    <source>
        <dbReference type="SAM" id="MobiDB-lite"/>
    </source>
</evidence>
<protein>
    <submittedName>
        <fullName evidence="2">Uncharacterized protein</fullName>
    </submittedName>
</protein>
<feature type="region of interest" description="Disordered" evidence="1">
    <location>
        <begin position="30"/>
        <end position="57"/>
    </location>
</feature>
<dbReference type="Proteomes" id="UP001359485">
    <property type="component" value="Unassembled WGS sequence"/>
</dbReference>
<keyword evidence="3" id="KW-1185">Reference proteome</keyword>
<feature type="compositionally biased region" description="Basic residues" evidence="1">
    <location>
        <begin position="36"/>
        <end position="49"/>
    </location>
</feature>
<name>A0ABR1AF24_POLSC</name>
<evidence type="ECO:0000313" key="2">
    <source>
        <dbReference type="EMBL" id="KAK6618058.1"/>
    </source>
</evidence>
<reference evidence="2 3" key="1">
    <citation type="submission" date="2023-09" db="EMBL/GenBank/DDBJ databases">
        <title>Genomes of two closely related lineages of the louse Polyplax serrata with different host specificities.</title>
        <authorList>
            <person name="Martinu J."/>
            <person name="Tarabai H."/>
            <person name="Stefka J."/>
            <person name="Hypsa V."/>
        </authorList>
    </citation>
    <scope>NUCLEOTIDE SEQUENCE [LARGE SCALE GENOMIC DNA]</scope>
    <source>
        <strain evidence="2">98ZLc_SE</strain>
    </source>
</reference>
<dbReference type="EMBL" id="JAWJWF010000050">
    <property type="protein sequence ID" value="KAK6618058.1"/>
    <property type="molecule type" value="Genomic_DNA"/>
</dbReference>
<evidence type="ECO:0000313" key="3">
    <source>
        <dbReference type="Proteomes" id="UP001359485"/>
    </source>
</evidence>
<comment type="caution">
    <text evidence="2">The sequence shown here is derived from an EMBL/GenBank/DDBJ whole genome shotgun (WGS) entry which is preliminary data.</text>
</comment>
<proteinExistence type="predicted"/>
<accession>A0ABR1AF24</accession>
<organism evidence="2 3">
    <name type="scientific">Polyplax serrata</name>
    <name type="common">Common mouse louse</name>
    <dbReference type="NCBI Taxonomy" id="468196"/>
    <lineage>
        <taxon>Eukaryota</taxon>
        <taxon>Metazoa</taxon>
        <taxon>Ecdysozoa</taxon>
        <taxon>Arthropoda</taxon>
        <taxon>Hexapoda</taxon>
        <taxon>Insecta</taxon>
        <taxon>Pterygota</taxon>
        <taxon>Neoptera</taxon>
        <taxon>Paraneoptera</taxon>
        <taxon>Psocodea</taxon>
        <taxon>Troctomorpha</taxon>
        <taxon>Phthiraptera</taxon>
        <taxon>Anoplura</taxon>
        <taxon>Polyplacidae</taxon>
        <taxon>Polyplax</taxon>
    </lineage>
</organism>
<gene>
    <name evidence="2" type="ORF">RUM44_002500</name>
</gene>
<sequence>MALFSTKHEGDNWHWHISTRSTIAFHCQENNYGGKTRPHGLSPHKKKRTPSALRTGHVSSVDRRCLGKVKSRTRHKRKEEPTRHVLTWTAQNEDA</sequence>